<organism evidence="3 4">
    <name type="scientific">Mya arenaria</name>
    <name type="common">Soft-shell clam</name>
    <dbReference type="NCBI Taxonomy" id="6604"/>
    <lineage>
        <taxon>Eukaryota</taxon>
        <taxon>Metazoa</taxon>
        <taxon>Spiralia</taxon>
        <taxon>Lophotrochozoa</taxon>
        <taxon>Mollusca</taxon>
        <taxon>Bivalvia</taxon>
        <taxon>Autobranchia</taxon>
        <taxon>Heteroconchia</taxon>
        <taxon>Euheterodonta</taxon>
        <taxon>Imparidentia</taxon>
        <taxon>Neoheterodontei</taxon>
        <taxon>Myida</taxon>
        <taxon>Myoidea</taxon>
        <taxon>Myidae</taxon>
        <taxon>Mya</taxon>
    </lineage>
</organism>
<gene>
    <name evidence="3" type="ORF">MAR_030281</name>
</gene>
<keyword evidence="2" id="KW-1133">Transmembrane helix</keyword>
<feature type="compositionally biased region" description="Basic residues" evidence="1">
    <location>
        <begin position="208"/>
        <end position="217"/>
    </location>
</feature>
<sequence>MSDADEGEKAGCMKMRIVEYHNHKTLLGPCLISFSLPLLIPGVTLTVVGSVDNDVTFQAFGGWHIAGIVILTIALLLLLCGILLKCCFRPIISADIEKHLTPMHSRVTGSKNLGYEGESVEHLGAVLNNKVGHHDPAGSHRVVSTHDKKEVPNKSKNNSNIGNTDNKTSKPQVPVSSDNQRSRKDDVGTKPYNERAVDVGDELDENKRNRHTKKHRNDHPSTPIGHDGEVTSHPSGIITKVTASITAEAEASAHSSDPAENSSFIPEVKKKKKKKRKKRNSNLSSASVAQSLAEETEGKQTTGSRNELPVLRSPPNVQKQTDSTIEEKSEDAVLTETRLKDEIRHRPALVNEGESHHHSSHLHVHFPNTPEVTSRSPERDEIDV</sequence>
<feature type="transmembrane region" description="Helical" evidence="2">
    <location>
        <begin position="26"/>
        <end position="51"/>
    </location>
</feature>
<feature type="region of interest" description="Disordered" evidence="1">
    <location>
        <begin position="352"/>
        <end position="384"/>
    </location>
</feature>
<feature type="compositionally biased region" description="Basic and acidic residues" evidence="1">
    <location>
        <begin position="132"/>
        <end position="153"/>
    </location>
</feature>
<keyword evidence="2" id="KW-0812">Transmembrane</keyword>
<feature type="compositionally biased region" description="Polar residues" evidence="1">
    <location>
        <begin position="154"/>
        <end position="179"/>
    </location>
</feature>
<feature type="region of interest" description="Disordered" evidence="1">
    <location>
        <begin position="248"/>
        <end position="334"/>
    </location>
</feature>
<protein>
    <submittedName>
        <fullName evidence="3">Uncharacterized protein</fullName>
    </submittedName>
</protein>
<feature type="compositionally biased region" description="Polar residues" evidence="1">
    <location>
        <begin position="281"/>
        <end position="290"/>
    </location>
</feature>
<evidence type="ECO:0000256" key="2">
    <source>
        <dbReference type="SAM" id="Phobius"/>
    </source>
</evidence>
<evidence type="ECO:0000313" key="3">
    <source>
        <dbReference type="EMBL" id="WAQ97591.1"/>
    </source>
</evidence>
<accession>A0ABY7DIT1</accession>
<feature type="compositionally biased region" description="Basic and acidic residues" evidence="1">
    <location>
        <begin position="325"/>
        <end position="334"/>
    </location>
</feature>
<keyword evidence="2" id="KW-0472">Membrane</keyword>
<dbReference type="EMBL" id="CP111013">
    <property type="protein sequence ID" value="WAQ97591.1"/>
    <property type="molecule type" value="Genomic_DNA"/>
</dbReference>
<feature type="compositionally biased region" description="Low complexity" evidence="1">
    <location>
        <begin position="248"/>
        <end position="260"/>
    </location>
</feature>
<dbReference type="Proteomes" id="UP001164746">
    <property type="component" value="Chromosome 2"/>
</dbReference>
<feature type="transmembrane region" description="Helical" evidence="2">
    <location>
        <begin position="63"/>
        <end position="84"/>
    </location>
</feature>
<keyword evidence="4" id="KW-1185">Reference proteome</keyword>
<evidence type="ECO:0000256" key="1">
    <source>
        <dbReference type="SAM" id="MobiDB-lite"/>
    </source>
</evidence>
<evidence type="ECO:0000313" key="4">
    <source>
        <dbReference type="Proteomes" id="UP001164746"/>
    </source>
</evidence>
<name>A0ABY7DIT1_MYAAR</name>
<feature type="compositionally biased region" description="Basic residues" evidence="1">
    <location>
        <begin position="269"/>
        <end position="280"/>
    </location>
</feature>
<feature type="region of interest" description="Disordered" evidence="1">
    <location>
        <begin position="129"/>
        <end position="234"/>
    </location>
</feature>
<feature type="compositionally biased region" description="Basic and acidic residues" evidence="1">
    <location>
        <begin position="180"/>
        <end position="198"/>
    </location>
</feature>
<reference evidence="3" key="1">
    <citation type="submission" date="2022-11" db="EMBL/GenBank/DDBJ databases">
        <title>Centuries of genome instability and evolution in soft-shell clam transmissible cancer (bioRxiv).</title>
        <authorList>
            <person name="Hart S.F.M."/>
            <person name="Yonemitsu M.A."/>
            <person name="Giersch R.M."/>
            <person name="Beal B.F."/>
            <person name="Arriagada G."/>
            <person name="Davis B.W."/>
            <person name="Ostrander E.A."/>
            <person name="Goff S.P."/>
            <person name="Metzger M.J."/>
        </authorList>
    </citation>
    <scope>NUCLEOTIDE SEQUENCE</scope>
    <source>
        <strain evidence="3">MELC-2E11</strain>
        <tissue evidence="3">Siphon/mantle</tissue>
    </source>
</reference>
<proteinExistence type="predicted"/>